<comment type="caution">
    <text evidence="14">The sequence shown here is derived from an EMBL/GenBank/DDBJ whole genome shotgun (WGS) entry which is preliminary data.</text>
</comment>
<keyword evidence="6" id="KW-0631">Potassium channel</keyword>
<feature type="transmembrane region" description="Helical" evidence="13">
    <location>
        <begin position="166"/>
        <end position="185"/>
    </location>
</feature>
<dbReference type="Proteomes" id="UP000004846">
    <property type="component" value="Unassembled WGS sequence"/>
</dbReference>
<keyword evidence="5 13" id="KW-0812">Transmembrane</keyword>
<dbReference type="GO" id="GO:0016020">
    <property type="term" value="C:membrane"/>
    <property type="evidence" value="ECO:0007669"/>
    <property type="project" value="UniProtKB-SubCell"/>
</dbReference>
<sequence>MKINRIEAFTDAVVAIIMTIMVLEIKVPEIDSLKGILKEIPYFISFVISFLYICTAWYNHHYILAKSKWFSKRAFWANNFWLLCMALIPVATAWVSKFPESVTPEYFYFSCYVLWAVAYYLLNVTVTSDNNKQAKPNKSTTNTRFINKHAYIDISLLVIGLIGIKYYPLLGLILPACQIVTWIIFTPKDSDKFTLLN</sequence>
<keyword evidence="4" id="KW-0633">Potassium transport</keyword>
<feature type="transmembrane region" description="Helical" evidence="13">
    <location>
        <begin position="12"/>
        <end position="28"/>
    </location>
</feature>
<organism evidence="14 15">
    <name type="scientific">Enterococcus faecalis TX4248</name>
    <dbReference type="NCBI Taxonomy" id="749495"/>
    <lineage>
        <taxon>Bacteria</taxon>
        <taxon>Bacillati</taxon>
        <taxon>Bacillota</taxon>
        <taxon>Bacilli</taxon>
        <taxon>Lactobacillales</taxon>
        <taxon>Enterococcaceae</taxon>
        <taxon>Enterococcus</taxon>
    </lineage>
</organism>
<comment type="subcellular location">
    <subcellularLocation>
        <location evidence="1">Membrane</location>
        <topology evidence="1">Multi-pass membrane protein</topology>
    </subcellularLocation>
</comment>
<keyword evidence="7" id="KW-0630">Potassium</keyword>
<dbReference type="EMBL" id="AEBR01000109">
    <property type="protein sequence ID" value="EFM81381.1"/>
    <property type="molecule type" value="Genomic_DNA"/>
</dbReference>
<evidence type="ECO:0000313" key="15">
    <source>
        <dbReference type="Proteomes" id="UP000004846"/>
    </source>
</evidence>
<evidence type="ECO:0000256" key="13">
    <source>
        <dbReference type="SAM" id="Phobius"/>
    </source>
</evidence>
<evidence type="ECO:0000256" key="5">
    <source>
        <dbReference type="ARBA" id="ARBA00022692"/>
    </source>
</evidence>
<dbReference type="PANTHER" id="PTHR31462">
    <property type="entry name" value="ENDOSOMAL/LYSOSOMAL POTASSIUM CHANNEL TMEM175"/>
    <property type="match status" value="1"/>
</dbReference>
<keyword evidence="8 13" id="KW-1133">Transmembrane helix</keyword>
<dbReference type="Pfam" id="PF06736">
    <property type="entry name" value="TMEM175"/>
    <property type="match status" value="1"/>
</dbReference>
<name>A0A125W251_ENTFL</name>
<evidence type="ECO:0000256" key="2">
    <source>
        <dbReference type="ARBA" id="ARBA00006920"/>
    </source>
</evidence>
<evidence type="ECO:0000256" key="10">
    <source>
        <dbReference type="ARBA" id="ARBA00023136"/>
    </source>
</evidence>
<keyword evidence="9" id="KW-0406">Ion transport</keyword>
<keyword evidence="11" id="KW-0407">Ion channel</keyword>
<dbReference type="HOGENOM" id="CLU_090238_1_0_9"/>
<accession>A0A125W251</accession>
<dbReference type="RefSeq" id="WP_002386518.1">
    <property type="nucleotide sequence ID" value="NZ_GL454489.1"/>
</dbReference>
<protein>
    <recommendedName>
        <fullName evidence="16">Integral membrane protein</fullName>
    </recommendedName>
</protein>
<feature type="transmembrane region" description="Helical" evidence="13">
    <location>
        <begin position="40"/>
        <end position="58"/>
    </location>
</feature>
<dbReference type="GO" id="GO:0005267">
    <property type="term" value="F:potassium channel activity"/>
    <property type="evidence" value="ECO:0007669"/>
    <property type="project" value="UniProtKB-KW"/>
</dbReference>
<evidence type="ECO:0000256" key="4">
    <source>
        <dbReference type="ARBA" id="ARBA00022538"/>
    </source>
</evidence>
<proteinExistence type="inferred from homology"/>
<evidence type="ECO:0008006" key="16">
    <source>
        <dbReference type="Google" id="ProtNLM"/>
    </source>
</evidence>
<keyword evidence="3" id="KW-0813">Transport</keyword>
<evidence type="ECO:0000256" key="6">
    <source>
        <dbReference type="ARBA" id="ARBA00022826"/>
    </source>
</evidence>
<dbReference type="PANTHER" id="PTHR31462:SF5">
    <property type="entry name" value="ENDOSOMAL_LYSOSOMAL PROTON CHANNEL TMEM175"/>
    <property type="match status" value="1"/>
</dbReference>
<gene>
    <name evidence="14" type="ORF">HMPREF9498_03012</name>
</gene>
<dbReference type="GO" id="GO:0015252">
    <property type="term" value="F:proton channel activity"/>
    <property type="evidence" value="ECO:0007669"/>
    <property type="project" value="InterPro"/>
</dbReference>
<comment type="similarity">
    <text evidence="2">Belongs to the TMEM175 family.</text>
</comment>
<evidence type="ECO:0000256" key="3">
    <source>
        <dbReference type="ARBA" id="ARBA00022448"/>
    </source>
</evidence>
<feature type="transmembrane region" description="Helical" evidence="13">
    <location>
        <begin position="107"/>
        <end position="126"/>
    </location>
</feature>
<feature type="transmembrane region" description="Helical" evidence="13">
    <location>
        <begin position="79"/>
        <end position="95"/>
    </location>
</feature>
<reference evidence="14 15" key="1">
    <citation type="submission" date="2010-07" db="EMBL/GenBank/DDBJ databases">
        <authorList>
            <person name="Sid Ahmed O."/>
        </authorList>
    </citation>
    <scope>NUCLEOTIDE SEQUENCE [LARGE SCALE GENOMIC DNA]</scope>
    <source>
        <strain evidence="14 15">TX4248</strain>
    </source>
</reference>
<evidence type="ECO:0000256" key="12">
    <source>
        <dbReference type="ARBA" id="ARBA00034430"/>
    </source>
</evidence>
<evidence type="ECO:0000256" key="9">
    <source>
        <dbReference type="ARBA" id="ARBA00023065"/>
    </source>
</evidence>
<evidence type="ECO:0000313" key="14">
    <source>
        <dbReference type="EMBL" id="EFM81381.1"/>
    </source>
</evidence>
<evidence type="ECO:0000256" key="1">
    <source>
        <dbReference type="ARBA" id="ARBA00004141"/>
    </source>
</evidence>
<keyword evidence="10 13" id="KW-0472">Membrane</keyword>
<dbReference type="InterPro" id="IPR010617">
    <property type="entry name" value="TMEM175-like"/>
</dbReference>
<evidence type="ECO:0000256" key="8">
    <source>
        <dbReference type="ARBA" id="ARBA00022989"/>
    </source>
</evidence>
<evidence type="ECO:0000256" key="7">
    <source>
        <dbReference type="ARBA" id="ARBA00022958"/>
    </source>
</evidence>
<dbReference type="AlphaFoldDB" id="A0A125W251"/>
<evidence type="ECO:0000256" key="11">
    <source>
        <dbReference type="ARBA" id="ARBA00023303"/>
    </source>
</evidence>
<comment type="catalytic activity">
    <reaction evidence="12">
        <text>K(+)(in) = K(+)(out)</text>
        <dbReference type="Rhea" id="RHEA:29463"/>
        <dbReference type="ChEBI" id="CHEBI:29103"/>
    </reaction>
</comment>